<dbReference type="EMBL" id="JBHEZY010000004">
    <property type="protein sequence ID" value="MFC1431426.1"/>
    <property type="molecule type" value="Genomic_DNA"/>
</dbReference>
<organism evidence="2 3">
    <name type="scientific">Streptacidiphilus alkalitolerans</name>
    <dbReference type="NCBI Taxonomy" id="3342712"/>
    <lineage>
        <taxon>Bacteria</taxon>
        <taxon>Bacillati</taxon>
        <taxon>Actinomycetota</taxon>
        <taxon>Actinomycetes</taxon>
        <taxon>Kitasatosporales</taxon>
        <taxon>Streptomycetaceae</taxon>
        <taxon>Streptacidiphilus</taxon>
    </lineage>
</organism>
<feature type="region of interest" description="Disordered" evidence="1">
    <location>
        <begin position="187"/>
        <end position="277"/>
    </location>
</feature>
<name>A0ABV6WZN9_9ACTN</name>
<feature type="compositionally biased region" description="Polar residues" evidence="1">
    <location>
        <begin position="207"/>
        <end position="224"/>
    </location>
</feature>
<accession>A0ABV6WZN9</accession>
<dbReference type="RefSeq" id="WP_380551978.1">
    <property type="nucleotide sequence ID" value="NZ_JBHEZY010000004.1"/>
</dbReference>
<proteinExistence type="predicted"/>
<evidence type="ECO:0000256" key="1">
    <source>
        <dbReference type="SAM" id="MobiDB-lite"/>
    </source>
</evidence>
<feature type="compositionally biased region" description="Low complexity" evidence="1">
    <location>
        <begin position="121"/>
        <end position="144"/>
    </location>
</feature>
<evidence type="ECO:0000313" key="3">
    <source>
        <dbReference type="Proteomes" id="UP001592530"/>
    </source>
</evidence>
<sequence length="277" mass="26771">MSTNRSRRIDRDTAERLLGGVRGGTTDGHDALAGVLAAAAAPAAEGELSGERAAVAAFRAARLAPAPATRKRPMLTSGLARLLSAKAAAAVLATAFGGVAVAAGTGHLPAALGGGPGSGGAVPTTTASATARAGERATAPAGTADRSPTAVPSDLAVLCRAFAQAGSTDRGGVPAERRFTPLVAAAGGPARVPDYCAPVLGDRGSGPDSSPTAGPSGRPSTAMTQPGKRAATGRPSSPGASHRSAAPSSRPTGKPSVRPGAVPSPPGKRTATAHPTG</sequence>
<feature type="compositionally biased region" description="Low complexity" evidence="1">
    <location>
        <begin position="233"/>
        <end position="251"/>
    </location>
</feature>
<dbReference type="Proteomes" id="UP001592530">
    <property type="component" value="Unassembled WGS sequence"/>
</dbReference>
<feature type="region of interest" description="Disordered" evidence="1">
    <location>
        <begin position="114"/>
        <end position="149"/>
    </location>
</feature>
<gene>
    <name evidence="2" type="ORF">ACEZDB_12315</name>
</gene>
<reference evidence="2 3" key="1">
    <citation type="submission" date="2024-09" db="EMBL/GenBank/DDBJ databases">
        <authorList>
            <person name="Lee S.D."/>
        </authorList>
    </citation>
    <scope>NUCLEOTIDE SEQUENCE [LARGE SCALE GENOMIC DNA]</scope>
    <source>
        <strain evidence="2 3">N1-3</strain>
    </source>
</reference>
<protein>
    <submittedName>
        <fullName evidence="2">Uncharacterized protein</fullName>
    </submittedName>
</protein>
<evidence type="ECO:0000313" key="2">
    <source>
        <dbReference type="EMBL" id="MFC1431426.1"/>
    </source>
</evidence>
<comment type="caution">
    <text evidence="2">The sequence shown here is derived from an EMBL/GenBank/DDBJ whole genome shotgun (WGS) entry which is preliminary data.</text>
</comment>